<dbReference type="GeneID" id="41977748"/>
<dbReference type="Proteomes" id="UP000319257">
    <property type="component" value="Unassembled WGS sequence"/>
</dbReference>
<dbReference type="STRING" id="1093900.A0A507AUR4"/>
<evidence type="ECO:0000259" key="7">
    <source>
        <dbReference type="PROSITE" id="PS50865"/>
    </source>
</evidence>
<evidence type="ECO:0000313" key="9">
    <source>
        <dbReference type="Proteomes" id="UP000319257"/>
    </source>
</evidence>
<proteinExistence type="predicted"/>
<organism evidence="8 9">
    <name type="scientific">Thyridium curvatum</name>
    <dbReference type="NCBI Taxonomy" id="1093900"/>
    <lineage>
        <taxon>Eukaryota</taxon>
        <taxon>Fungi</taxon>
        <taxon>Dikarya</taxon>
        <taxon>Ascomycota</taxon>
        <taxon>Pezizomycotina</taxon>
        <taxon>Sordariomycetes</taxon>
        <taxon>Sordariomycetidae</taxon>
        <taxon>Thyridiales</taxon>
        <taxon>Thyridiaceae</taxon>
        <taxon>Thyridium</taxon>
    </lineage>
</organism>
<dbReference type="InParanoid" id="A0A507AUR4"/>
<dbReference type="Pfam" id="PF01753">
    <property type="entry name" value="zf-MYND"/>
    <property type="match status" value="1"/>
</dbReference>
<keyword evidence="3" id="KW-0862">Zinc</keyword>
<dbReference type="OrthoDB" id="5945798at2759"/>
<reference evidence="8 9" key="1">
    <citation type="submission" date="2019-06" db="EMBL/GenBank/DDBJ databases">
        <title>Draft genome sequence of the filamentous fungus Phialemoniopsis curvata isolated from diesel fuel.</title>
        <authorList>
            <person name="Varaljay V.A."/>
            <person name="Lyon W.J."/>
            <person name="Crouch A.L."/>
            <person name="Drake C.E."/>
            <person name="Hollomon J.M."/>
            <person name="Nadeau L.J."/>
            <person name="Nunn H.S."/>
            <person name="Stevenson B.S."/>
            <person name="Bojanowski C.L."/>
            <person name="Crookes-Goodson W.J."/>
        </authorList>
    </citation>
    <scope>NUCLEOTIDE SEQUENCE [LARGE SCALE GENOMIC DNA]</scope>
    <source>
        <strain evidence="8 9">D216</strain>
    </source>
</reference>
<dbReference type="GO" id="GO:0008270">
    <property type="term" value="F:zinc ion binding"/>
    <property type="evidence" value="ECO:0007669"/>
    <property type="project" value="UniProtKB-KW"/>
</dbReference>
<dbReference type="PROSITE" id="PS50865">
    <property type="entry name" value="ZF_MYND_2"/>
    <property type="match status" value="1"/>
</dbReference>
<keyword evidence="2 4" id="KW-0863">Zinc-finger</keyword>
<dbReference type="InterPro" id="IPR050869">
    <property type="entry name" value="H3K4_H4K5_MeTrfase"/>
</dbReference>
<gene>
    <name evidence="8" type="ORF">E0L32_010301</name>
</gene>
<protein>
    <submittedName>
        <fullName evidence="8">Uncharacterized protein</fullName>
    </submittedName>
</protein>
<evidence type="ECO:0000259" key="6">
    <source>
        <dbReference type="PROSITE" id="PS50280"/>
    </source>
</evidence>
<dbReference type="InterPro" id="IPR001214">
    <property type="entry name" value="SET_dom"/>
</dbReference>
<keyword evidence="1" id="KW-0479">Metal-binding</keyword>
<evidence type="ECO:0000256" key="2">
    <source>
        <dbReference type="ARBA" id="ARBA00022771"/>
    </source>
</evidence>
<dbReference type="RefSeq" id="XP_030989681.1">
    <property type="nucleotide sequence ID" value="XM_031132904.1"/>
</dbReference>
<dbReference type="AlphaFoldDB" id="A0A507AUR4"/>
<evidence type="ECO:0000256" key="3">
    <source>
        <dbReference type="ARBA" id="ARBA00022833"/>
    </source>
</evidence>
<evidence type="ECO:0000256" key="5">
    <source>
        <dbReference type="SAM" id="MobiDB-lite"/>
    </source>
</evidence>
<dbReference type="InterPro" id="IPR046341">
    <property type="entry name" value="SET_dom_sf"/>
</dbReference>
<feature type="region of interest" description="Disordered" evidence="5">
    <location>
        <begin position="1"/>
        <end position="22"/>
    </location>
</feature>
<evidence type="ECO:0000256" key="1">
    <source>
        <dbReference type="ARBA" id="ARBA00022723"/>
    </source>
</evidence>
<dbReference type="GO" id="GO:0005634">
    <property type="term" value="C:nucleus"/>
    <property type="evidence" value="ECO:0007669"/>
    <property type="project" value="TreeGrafter"/>
</dbReference>
<dbReference type="Gene3D" id="6.10.140.2220">
    <property type="match status" value="1"/>
</dbReference>
<dbReference type="Pfam" id="PF00856">
    <property type="entry name" value="SET"/>
    <property type="match status" value="1"/>
</dbReference>
<dbReference type="Gene3D" id="2.170.270.10">
    <property type="entry name" value="SET domain"/>
    <property type="match status" value="1"/>
</dbReference>
<dbReference type="PROSITE" id="PS50280">
    <property type="entry name" value="SET"/>
    <property type="match status" value="1"/>
</dbReference>
<comment type="caution">
    <text evidence="8">The sequence shown here is derived from an EMBL/GenBank/DDBJ whole genome shotgun (WGS) entry which is preliminary data.</text>
</comment>
<dbReference type="Gene3D" id="1.10.220.160">
    <property type="match status" value="1"/>
</dbReference>
<feature type="domain" description="SET" evidence="6">
    <location>
        <begin position="55"/>
        <end position="301"/>
    </location>
</feature>
<evidence type="ECO:0000313" key="8">
    <source>
        <dbReference type="EMBL" id="TPX07970.1"/>
    </source>
</evidence>
<feature type="domain" description="MYND-type" evidence="7">
    <location>
        <begin position="101"/>
        <end position="157"/>
    </location>
</feature>
<dbReference type="PANTHER" id="PTHR12197">
    <property type="entry name" value="HISTONE-LYSINE N-METHYLTRANSFERASE SMYD"/>
    <property type="match status" value="1"/>
</dbReference>
<sequence>MTTMGPDIKPEPVDATELDSQSDELLFDPDVSTRKHFHDDPSACQGILKHAQTKFSLVIKESLIQSAGSGLFVEDAICEGEEIFQNQPFISCRAPHLKDVCDHCLMNRNAKLDAEQGGIDCQHGAVPFAKCKGCKYAHYCSRTCQKKAWAAYHREECQVLKEIPDISPLVRILFRILLWDKAGKISSGYWNILMMLEDCFDQRDEESEDDSFQLAVDAVQRNISHRNVTVIWKLFYAIQINAMNIRMADDYTSTGMSFDLAISVINHSCDPNAFAFFEGNRLHVRSLKPIAAGDEITLPYCNTMVGVLSRREGLQKSHFLTCSCNRCIAELKEHEQIARASGSSVEKLYAAQKELGQMGDALHKTVRDRPSEQGKKAVLENFVAKLKGVMREGLPQGAWPDTLDPLPDLRLSLAMSYGELHHLGASVMYALKGCLLNKGRHVGPDWVHNFLDLVAILAEIGQLDLDDQLFKITGFPQRFEIQVTVAGYMVYLLAAMTKTYGTGSRFVRGYRRFIINFLDIPGLPAAADENFVDVFKAMQAKLLCWAGVDETKAIVMPDEQTIKGLLEADMARQLSALSIED</sequence>
<dbReference type="CDD" id="cd20071">
    <property type="entry name" value="SET_SMYD"/>
    <property type="match status" value="1"/>
</dbReference>
<evidence type="ECO:0000256" key="4">
    <source>
        <dbReference type="PROSITE-ProRule" id="PRU00134"/>
    </source>
</evidence>
<dbReference type="SUPFAM" id="SSF144232">
    <property type="entry name" value="HIT/MYND zinc finger-like"/>
    <property type="match status" value="1"/>
</dbReference>
<name>A0A507AUR4_9PEZI</name>
<dbReference type="PANTHER" id="PTHR12197:SF251">
    <property type="entry name" value="EG:BACR7C10.4 PROTEIN"/>
    <property type="match status" value="1"/>
</dbReference>
<dbReference type="InterPro" id="IPR002893">
    <property type="entry name" value="Znf_MYND"/>
</dbReference>
<dbReference type="SUPFAM" id="SSF82199">
    <property type="entry name" value="SET domain"/>
    <property type="match status" value="1"/>
</dbReference>
<accession>A0A507AUR4</accession>
<keyword evidence="9" id="KW-1185">Reference proteome</keyword>
<dbReference type="EMBL" id="SKBQ01000082">
    <property type="protein sequence ID" value="TPX07970.1"/>
    <property type="molecule type" value="Genomic_DNA"/>
</dbReference>